<keyword evidence="2" id="KW-1185">Reference proteome</keyword>
<dbReference type="AlphaFoldDB" id="A0A4S8LKN6"/>
<proteinExistence type="predicted"/>
<evidence type="ECO:0008006" key="3">
    <source>
        <dbReference type="Google" id="ProtNLM"/>
    </source>
</evidence>
<name>A0A4S8LKN6_DENBC</name>
<organism evidence="1 2">
    <name type="scientific">Dendrothele bispora (strain CBS 962.96)</name>
    <dbReference type="NCBI Taxonomy" id="1314807"/>
    <lineage>
        <taxon>Eukaryota</taxon>
        <taxon>Fungi</taxon>
        <taxon>Dikarya</taxon>
        <taxon>Basidiomycota</taxon>
        <taxon>Agaricomycotina</taxon>
        <taxon>Agaricomycetes</taxon>
        <taxon>Agaricomycetidae</taxon>
        <taxon>Agaricales</taxon>
        <taxon>Agaricales incertae sedis</taxon>
        <taxon>Dendrothele</taxon>
    </lineage>
</organism>
<dbReference type="EMBL" id="ML179366">
    <property type="protein sequence ID" value="THU89473.1"/>
    <property type="molecule type" value="Genomic_DNA"/>
</dbReference>
<sequence length="228" mass="25935">METRDATDESHTGEWIKRLAMKWIELIGQHRFCAVCSDSTGNTLLAQTLINEEVPTILPFADCCHHLDNTNKAIVELDYFDETIKTIRSTIRSFSQSHVGRAELQKARDELLTGAGLEAIGKTRFMTVVLSALLVQRNLPAIKQVVKNGKFEFESSDSFQPSMDRVVFEFEFRLRQLIDICLPIAKALTCLEANDANPADIFIYWHAVIFEIKRILDSTKRRVNTLTT</sequence>
<reference evidence="1 2" key="1">
    <citation type="journal article" date="2019" name="Nat. Ecol. Evol.">
        <title>Megaphylogeny resolves global patterns of mushroom evolution.</title>
        <authorList>
            <person name="Varga T."/>
            <person name="Krizsan K."/>
            <person name="Foldi C."/>
            <person name="Dima B."/>
            <person name="Sanchez-Garcia M."/>
            <person name="Sanchez-Ramirez S."/>
            <person name="Szollosi G.J."/>
            <person name="Szarkandi J.G."/>
            <person name="Papp V."/>
            <person name="Albert L."/>
            <person name="Andreopoulos W."/>
            <person name="Angelini C."/>
            <person name="Antonin V."/>
            <person name="Barry K.W."/>
            <person name="Bougher N.L."/>
            <person name="Buchanan P."/>
            <person name="Buyck B."/>
            <person name="Bense V."/>
            <person name="Catcheside P."/>
            <person name="Chovatia M."/>
            <person name="Cooper J."/>
            <person name="Damon W."/>
            <person name="Desjardin D."/>
            <person name="Finy P."/>
            <person name="Geml J."/>
            <person name="Haridas S."/>
            <person name="Hughes K."/>
            <person name="Justo A."/>
            <person name="Karasinski D."/>
            <person name="Kautmanova I."/>
            <person name="Kiss B."/>
            <person name="Kocsube S."/>
            <person name="Kotiranta H."/>
            <person name="LaButti K.M."/>
            <person name="Lechner B.E."/>
            <person name="Liimatainen K."/>
            <person name="Lipzen A."/>
            <person name="Lukacs Z."/>
            <person name="Mihaltcheva S."/>
            <person name="Morgado L.N."/>
            <person name="Niskanen T."/>
            <person name="Noordeloos M.E."/>
            <person name="Ohm R.A."/>
            <person name="Ortiz-Santana B."/>
            <person name="Ovrebo C."/>
            <person name="Racz N."/>
            <person name="Riley R."/>
            <person name="Savchenko A."/>
            <person name="Shiryaev A."/>
            <person name="Soop K."/>
            <person name="Spirin V."/>
            <person name="Szebenyi C."/>
            <person name="Tomsovsky M."/>
            <person name="Tulloss R.E."/>
            <person name="Uehling J."/>
            <person name="Grigoriev I.V."/>
            <person name="Vagvolgyi C."/>
            <person name="Papp T."/>
            <person name="Martin F.M."/>
            <person name="Miettinen O."/>
            <person name="Hibbett D.S."/>
            <person name="Nagy L.G."/>
        </authorList>
    </citation>
    <scope>NUCLEOTIDE SEQUENCE [LARGE SCALE GENOMIC DNA]</scope>
    <source>
        <strain evidence="1 2">CBS 962.96</strain>
    </source>
</reference>
<dbReference type="InterPro" id="IPR012337">
    <property type="entry name" value="RNaseH-like_sf"/>
</dbReference>
<dbReference type="Proteomes" id="UP000297245">
    <property type="component" value="Unassembled WGS sequence"/>
</dbReference>
<dbReference type="SUPFAM" id="SSF53098">
    <property type="entry name" value="Ribonuclease H-like"/>
    <property type="match status" value="1"/>
</dbReference>
<gene>
    <name evidence="1" type="ORF">K435DRAFT_677870</name>
</gene>
<protein>
    <recommendedName>
        <fullName evidence="3">DUF659 domain-containing protein</fullName>
    </recommendedName>
</protein>
<evidence type="ECO:0000313" key="1">
    <source>
        <dbReference type="EMBL" id="THU89473.1"/>
    </source>
</evidence>
<accession>A0A4S8LKN6</accession>
<evidence type="ECO:0000313" key="2">
    <source>
        <dbReference type="Proteomes" id="UP000297245"/>
    </source>
</evidence>
<dbReference type="OrthoDB" id="3236755at2759"/>